<organism evidence="2 3">
    <name type="scientific">Zoarces viviparus</name>
    <name type="common">Viviparous eelpout</name>
    <name type="synonym">Blennius viviparus</name>
    <dbReference type="NCBI Taxonomy" id="48416"/>
    <lineage>
        <taxon>Eukaryota</taxon>
        <taxon>Metazoa</taxon>
        <taxon>Chordata</taxon>
        <taxon>Craniata</taxon>
        <taxon>Vertebrata</taxon>
        <taxon>Euteleostomi</taxon>
        <taxon>Actinopterygii</taxon>
        <taxon>Neopterygii</taxon>
        <taxon>Teleostei</taxon>
        <taxon>Neoteleostei</taxon>
        <taxon>Acanthomorphata</taxon>
        <taxon>Eupercaria</taxon>
        <taxon>Perciformes</taxon>
        <taxon>Cottioidei</taxon>
        <taxon>Zoarcales</taxon>
        <taxon>Zoarcidae</taxon>
        <taxon>Zoarcinae</taxon>
        <taxon>Zoarces</taxon>
    </lineage>
</organism>
<sequence length="79" mass="8784">MRLLRSPTHICMSSELRAASAAGLYRPRLIDRSSLLPLDISTSHKKPSSLPFSQGPMGGSQQRCKQHFQRPAKNGRLLL</sequence>
<feature type="region of interest" description="Disordered" evidence="1">
    <location>
        <begin position="40"/>
        <end position="79"/>
    </location>
</feature>
<reference evidence="2 3" key="1">
    <citation type="journal article" date="2024" name="Genome Biol. Evol.">
        <title>Chromosome-level genome assembly of the viviparous eelpout Zoarces viviparus.</title>
        <authorList>
            <person name="Fuhrmann N."/>
            <person name="Brasseur M.V."/>
            <person name="Bakowski C.E."/>
            <person name="Podsiadlowski L."/>
            <person name="Prost S."/>
            <person name="Krehenwinkel H."/>
            <person name="Mayer C."/>
        </authorList>
    </citation>
    <scope>NUCLEOTIDE SEQUENCE [LARGE SCALE GENOMIC DNA]</scope>
    <source>
        <strain evidence="2">NO-MEL_2022_Ind0_liver</strain>
    </source>
</reference>
<dbReference type="AlphaFoldDB" id="A0AAW1EZB0"/>
<name>A0AAW1EZB0_ZOAVI</name>
<protein>
    <submittedName>
        <fullName evidence="2">Uncharacterized protein</fullName>
    </submittedName>
</protein>
<gene>
    <name evidence="2" type="ORF">VZT92_015359</name>
</gene>
<evidence type="ECO:0000313" key="2">
    <source>
        <dbReference type="EMBL" id="KAK9526674.1"/>
    </source>
</evidence>
<proteinExistence type="predicted"/>
<dbReference type="EMBL" id="JBCEZU010000123">
    <property type="protein sequence ID" value="KAK9526674.1"/>
    <property type="molecule type" value="Genomic_DNA"/>
</dbReference>
<evidence type="ECO:0000313" key="3">
    <source>
        <dbReference type="Proteomes" id="UP001488805"/>
    </source>
</evidence>
<accession>A0AAW1EZB0</accession>
<evidence type="ECO:0000256" key="1">
    <source>
        <dbReference type="SAM" id="MobiDB-lite"/>
    </source>
</evidence>
<dbReference type="Proteomes" id="UP001488805">
    <property type="component" value="Unassembled WGS sequence"/>
</dbReference>
<keyword evidence="3" id="KW-1185">Reference proteome</keyword>
<comment type="caution">
    <text evidence="2">The sequence shown here is derived from an EMBL/GenBank/DDBJ whole genome shotgun (WGS) entry which is preliminary data.</text>
</comment>